<dbReference type="Proteomes" id="UP000594262">
    <property type="component" value="Unplaced"/>
</dbReference>
<proteinExistence type="predicted"/>
<name>A0A7M5TYF2_9CNID</name>
<feature type="signal peptide" evidence="1">
    <location>
        <begin position="1"/>
        <end position="23"/>
    </location>
</feature>
<dbReference type="AlphaFoldDB" id="A0A7M5TYF2"/>
<protein>
    <recommendedName>
        <fullName evidence="4">Cnidarian restricted protein</fullName>
    </recommendedName>
</protein>
<evidence type="ECO:0000313" key="3">
    <source>
        <dbReference type="Proteomes" id="UP000594262"/>
    </source>
</evidence>
<evidence type="ECO:0000313" key="2">
    <source>
        <dbReference type="EnsemblMetazoa" id="CLYHEMP003495.1"/>
    </source>
</evidence>
<reference evidence="2" key="1">
    <citation type="submission" date="2021-01" db="UniProtKB">
        <authorList>
            <consortium name="EnsemblMetazoa"/>
        </authorList>
    </citation>
    <scope>IDENTIFICATION</scope>
</reference>
<keyword evidence="1" id="KW-0732">Signal</keyword>
<evidence type="ECO:0008006" key="4">
    <source>
        <dbReference type="Google" id="ProtNLM"/>
    </source>
</evidence>
<feature type="chain" id="PRO_5029727749" description="Cnidarian restricted protein" evidence="1">
    <location>
        <begin position="24"/>
        <end position="144"/>
    </location>
</feature>
<organism evidence="2 3">
    <name type="scientific">Clytia hemisphaerica</name>
    <dbReference type="NCBI Taxonomy" id="252671"/>
    <lineage>
        <taxon>Eukaryota</taxon>
        <taxon>Metazoa</taxon>
        <taxon>Cnidaria</taxon>
        <taxon>Hydrozoa</taxon>
        <taxon>Hydroidolina</taxon>
        <taxon>Leptothecata</taxon>
        <taxon>Obeliida</taxon>
        <taxon>Clytiidae</taxon>
        <taxon>Clytia</taxon>
    </lineage>
</organism>
<sequence>MACFTRFCKFMLLMAIAGSFVSAFPSSGHHYEKPVIDRTFPCFKECGTYYEQCVIKYRAAFNPVYRAKKLDECVQKRTFCEALKCKDYLCCMRKCEIADNQCMETSHKSNQQMILCMQQNSLCQHSCTAREMDRENDPHQVYQT</sequence>
<keyword evidence="3" id="KW-1185">Reference proteome</keyword>
<dbReference type="EnsemblMetazoa" id="CLYHEMT003495.1">
    <property type="protein sequence ID" value="CLYHEMP003495.1"/>
    <property type="gene ID" value="CLYHEMG003495"/>
</dbReference>
<accession>A0A7M5TYF2</accession>
<evidence type="ECO:0000256" key="1">
    <source>
        <dbReference type="SAM" id="SignalP"/>
    </source>
</evidence>